<keyword evidence="3" id="KW-1185">Reference proteome</keyword>
<feature type="region of interest" description="Disordered" evidence="1">
    <location>
        <begin position="159"/>
        <end position="199"/>
    </location>
</feature>
<dbReference type="Proteomes" id="UP000676169">
    <property type="component" value="Chromosome"/>
</dbReference>
<feature type="compositionally biased region" description="Basic and acidic residues" evidence="1">
    <location>
        <begin position="185"/>
        <end position="199"/>
    </location>
</feature>
<evidence type="ECO:0000256" key="1">
    <source>
        <dbReference type="SAM" id="MobiDB-lite"/>
    </source>
</evidence>
<dbReference type="RefSeq" id="WP_211632796.1">
    <property type="nucleotide sequence ID" value="NZ_CP073100.1"/>
</dbReference>
<dbReference type="KEGG" id="lamb:KBB96_04525"/>
<sequence length="199" mass="21221">MRWIFPVVVMVAGAFAAEEKPAAPEPKQPVSDNKQLPRHLVKPWIAEGFVEYGGVFTALKGDEPGSSRLVFTPFVSIGGDEMLSVLRVSIPDLMAEPIYTMLGSVACDPKTGAVKGFGTSNKWRMISYIDPNTTNPVYGVEVDGLIYADWNHAIPGAKPVAPVKTPQQAGAPPPSATPIPATPTEPKKAVATEKTPKAE</sequence>
<reference evidence="2" key="1">
    <citation type="submission" date="2021-04" db="EMBL/GenBank/DDBJ databases">
        <title>Luteolibacter sp. 32A isolated from the skin of an Anderson's salamander (Ambystoma andersonii).</title>
        <authorList>
            <person name="Spergser J."/>
            <person name="Busse H.-J."/>
        </authorList>
    </citation>
    <scope>NUCLEOTIDE SEQUENCE</scope>
    <source>
        <strain evidence="2">32A</strain>
    </source>
</reference>
<feature type="compositionally biased region" description="Pro residues" evidence="1">
    <location>
        <begin position="171"/>
        <end position="183"/>
    </location>
</feature>
<dbReference type="EMBL" id="CP073100">
    <property type="protein sequence ID" value="QUE52159.1"/>
    <property type="molecule type" value="Genomic_DNA"/>
</dbReference>
<evidence type="ECO:0000313" key="3">
    <source>
        <dbReference type="Proteomes" id="UP000676169"/>
    </source>
</evidence>
<dbReference type="AlphaFoldDB" id="A0A975J1C1"/>
<protein>
    <submittedName>
        <fullName evidence="2">Uncharacterized protein</fullName>
    </submittedName>
</protein>
<proteinExistence type="predicted"/>
<name>A0A975J1C1_9BACT</name>
<accession>A0A975J1C1</accession>
<evidence type="ECO:0000313" key="2">
    <source>
        <dbReference type="EMBL" id="QUE52159.1"/>
    </source>
</evidence>
<organism evidence="2 3">
    <name type="scientific">Luteolibacter ambystomatis</name>
    <dbReference type="NCBI Taxonomy" id="2824561"/>
    <lineage>
        <taxon>Bacteria</taxon>
        <taxon>Pseudomonadati</taxon>
        <taxon>Verrucomicrobiota</taxon>
        <taxon>Verrucomicrobiia</taxon>
        <taxon>Verrucomicrobiales</taxon>
        <taxon>Verrucomicrobiaceae</taxon>
        <taxon>Luteolibacter</taxon>
    </lineage>
</organism>
<gene>
    <name evidence="2" type="ORF">KBB96_04525</name>
</gene>